<feature type="domain" description="NAD-dependent epimerase/dehydratase" evidence="4">
    <location>
        <begin position="8"/>
        <end position="248"/>
    </location>
</feature>
<proteinExistence type="inferred from homology"/>
<reference evidence="5" key="1">
    <citation type="journal article" date="2023" name="Science">
        <title>Elucidation of the pathway for biosynthesis of saponin adjuvants from the soapbark tree.</title>
        <authorList>
            <person name="Reed J."/>
            <person name="Orme A."/>
            <person name="El-Demerdash A."/>
            <person name="Owen C."/>
            <person name="Martin L.B.B."/>
            <person name="Misra R.C."/>
            <person name="Kikuchi S."/>
            <person name="Rejzek M."/>
            <person name="Martin A.C."/>
            <person name="Harkess A."/>
            <person name="Leebens-Mack J."/>
            <person name="Louveau T."/>
            <person name="Stephenson M.J."/>
            <person name="Osbourn A."/>
        </authorList>
    </citation>
    <scope>NUCLEOTIDE SEQUENCE</scope>
    <source>
        <strain evidence="5">S10</strain>
    </source>
</reference>
<comment type="caution">
    <text evidence="5">The sequence shown here is derived from an EMBL/GenBank/DDBJ whole genome shotgun (WGS) entry which is preliminary data.</text>
</comment>
<dbReference type="SUPFAM" id="SSF51735">
    <property type="entry name" value="NAD(P)-binding Rossmann-fold domains"/>
    <property type="match status" value="1"/>
</dbReference>
<keyword evidence="1" id="KW-0521">NADP</keyword>
<comment type="similarity">
    <text evidence="3">Belongs to the NAD(P)-dependent epimerase/dehydratase family. Dihydroflavonol-4-reductase subfamily.</text>
</comment>
<evidence type="ECO:0000256" key="1">
    <source>
        <dbReference type="ARBA" id="ARBA00022857"/>
    </source>
</evidence>
<accession>A0AAD7L0E7</accession>
<dbReference type="PANTHER" id="PTHR10366:SF575">
    <property type="entry name" value="NAD-DEPENDENT EPIMERASE_DEHYDRATASE DOMAIN-CONTAINING PROTEIN"/>
    <property type="match status" value="1"/>
</dbReference>
<gene>
    <name evidence="5" type="ORF">O6P43_029609</name>
</gene>
<dbReference type="EMBL" id="JARAOO010000012">
    <property type="protein sequence ID" value="KAJ7949250.1"/>
    <property type="molecule type" value="Genomic_DNA"/>
</dbReference>
<evidence type="ECO:0000256" key="2">
    <source>
        <dbReference type="ARBA" id="ARBA00023002"/>
    </source>
</evidence>
<dbReference type="InterPro" id="IPR050425">
    <property type="entry name" value="NAD(P)_dehydrat-like"/>
</dbReference>
<dbReference type="KEGG" id="qsa:O6P43_029609"/>
<name>A0AAD7L0E7_QUISA</name>
<dbReference type="InterPro" id="IPR001509">
    <property type="entry name" value="Epimerase_deHydtase"/>
</dbReference>
<organism evidence="5 6">
    <name type="scientific">Quillaja saponaria</name>
    <name type="common">Soap bark tree</name>
    <dbReference type="NCBI Taxonomy" id="32244"/>
    <lineage>
        <taxon>Eukaryota</taxon>
        <taxon>Viridiplantae</taxon>
        <taxon>Streptophyta</taxon>
        <taxon>Embryophyta</taxon>
        <taxon>Tracheophyta</taxon>
        <taxon>Spermatophyta</taxon>
        <taxon>Magnoliopsida</taxon>
        <taxon>eudicotyledons</taxon>
        <taxon>Gunneridae</taxon>
        <taxon>Pentapetalae</taxon>
        <taxon>rosids</taxon>
        <taxon>fabids</taxon>
        <taxon>Fabales</taxon>
        <taxon>Quillajaceae</taxon>
        <taxon>Quillaja</taxon>
    </lineage>
</organism>
<sequence>MSEAGKVVCVTGASGFIASWLVKLLLQRGYTVKATVRDPKDPKKVSHLLALEGTEERLHLFKANLVEEGCFDSVVEGCECVFHTASPVNFNATDPQAEVIDPALKGTLNVLRSCAKVPYIKRVIITSSMATIYFKGVPLLPDVTVDETWFSDPTFVDKSKPWYSYVVAKILAEEAAWKFAKENGFDMVTINPGLVMGPLLQSTLNLSVLPILNLINGSETFQNASQPWVDVRNVANAHILALENPSASGRYCLVEKVIHMSEVVKILRELYPALKLPDKRWRSIIVYISNDIHIHSIKGRCEDDKPFEPICHVSKKRVESLGLKFTPLEVSLRDTVISLTERTEFETHGADW</sequence>
<dbReference type="FunFam" id="3.40.50.720:FF:000085">
    <property type="entry name" value="Dihydroflavonol reductase"/>
    <property type="match status" value="1"/>
</dbReference>
<dbReference type="GO" id="GO:0016616">
    <property type="term" value="F:oxidoreductase activity, acting on the CH-OH group of donors, NAD or NADP as acceptor"/>
    <property type="evidence" value="ECO:0007669"/>
    <property type="project" value="TreeGrafter"/>
</dbReference>
<dbReference type="AlphaFoldDB" id="A0AAD7L0E7"/>
<protein>
    <submittedName>
        <fullName evidence="5">Cinnamoyl-CoA reductase 1-like</fullName>
    </submittedName>
</protein>
<keyword evidence="6" id="KW-1185">Reference proteome</keyword>
<dbReference type="InterPro" id="IPR036291">
    <property type="entry name" value="NAD(P)-bd_dom_sf"/>
</dbReference>
<evidence type="ECO:0000256" key="3">
    <source>
        <dbReference type="ARBA" id="ARBA00023445"/>
    </source>
</evidence>
<keyword evidence="2" id="KW-0560">Oxidoreductase</keyword>
<evidence type="ECO:0000313" key="5">
    <source>
        <dbReference type="EMBL" id="KAJ7949250.1"/>
    </source>
</evidence>
<dbReference type="Pfam" id="PF01370">
    <property type="entry name" value="Epimerase"/>
    <property type="match status" value="1"/>
</dbReference>
<dbReference type="PANTHER" id="PTHR10366">
    <property type="entry name" value="NAD DEPENDENT EPIMERASE/DEHYDRATASE"/>
    <property type="match status" value="1"/>
</dbReference>
<dbReference type="Proteomes" id="UP001163823">
    <property type="component" value="Chromosome 12"/>
</dbReference>
<dbReference type="Gene3D" id="3.40.50.720">
    <property type="entry name" value="NAD(P)-binding Rossmann-like Domain"/>
    <property type="match status" value="1"/>
</dbReference>
<dbReference type="CDD" id="cd08958">
    <property type="entry name" value="FR_SDR_e"/>
    <property type="match status" value="1"/>
</dbReference>
<evidence type="ECO:0000313" key="6">
    <source>
        <dbReference type="Proteomes" id="UP001163823"/>
    </source>
</evidence>
<evidence type="ECO:0000259" key="4">
    <source>
        <dbReference type="Pfam" id="PF01370"/>
    </source>
</evidence>